<keyword evidence="5" id="KW-0663">Pyridoxal phosphate</keyword>
<evidence type="ECO:0000256" key="2">
    <source>
        <dbReference type="ARBA" id="ARBA00011738"/>
    </source>
</evidence>
<dbReference type="GO" id="GO:0004021">
    <property type="term" value="F:L-alanine:2-oxoglutarate aminotransferase activity"/>
    <property type="evidence" value="ECO:0007669"/>
    <property type="project" value="UniProtKB-EC"/>
</dbReference>
<dbReference type="InterPro" id="IPR004839">
    <property type="entry name" value="Aminotransferase_I/II_large"/>
</dbReference>
<evidence type="ECO:0000256" key="3">
    <source>
        <dbReference type="ARBA" id="ARBA00022576"/>
    </source>
</evidence>
<evidence type="ECO:0000256" key="8">
    <source>
        <dbReference type="ARBA" id="ARBA00026106"/>
    </source>
</evidence>
<dbReference type="Proteomes" id="UP001608902">
    <property type="component" value="Unassembled WGS sequence"/>
</dbReference>
<dbReference type="Gene3D" id="1.10.287.1970">
    <property type="match status" value="1"/>
</dbReference>
<name>A0ABD6E5B6_9BILA</name>
<protein>
    <recommendedName>
        <fullName evidence="8">alanine transaminase</fullName>
        <ecNumber evidence="8">2.6.1.2</ecNumber>
    </recommendedName>
</protein>
<dbReference type="AlphaFoldDB" id="A0ABD6E5B6"/>
<keyword evidence="3" id="KW-0032">Aminotransferase</keyword>
<evidence type="ECO:0000256" key="6">
    <source>
        <dbReference type="ARBA" id="ARBA00025708"/>
    </source>
</evidence>
<keyword evidence="12" id="KW-1185">Reference proteome</keyword>
<proteinExistence type="inferred from homology"/>
<evidence type="ECO:0000313" key="12">
    <source>
        <dbReference type="Proteomes" id="UP001608902"/>
    </source>
</evidence>
<comment type="similarity">
    <text evidence="7">Belongs to the class-I pyridoxal-phosphate-dependent aminotransferase family. Alanine aminotransferase subfamily.</text>
</comment>
<dbReference type="FunFam" id="1.10.287.1970:FF:000001">
    <property type="entry name" value="Alanine aminotransferase 2"/>
    <property type="match status" value="1"/>
</dbReference>
<dbReference type="Gene3D" id="3.40.640.10">
    <property type="entry name" value="Type I PLP-dependent aspartate aminotransferase-like (Major domain)"/>
    <property type="match status" value="1"/>
</dbReference>
<keyword evidence="4" id="KW-0808">Transferase</keyword>
<evidence type="ECO:0000259" key="10">
    <source>
        <dbReference type="Pfam" id="PF00155"/>
    </source>
</evidence>
<dbReference type="EMBL" id="JBGFUD010000332">
    <property type="protein sequence ID" value="MFH4974292.1"/>
    <property type="molecule type" value="Genomic_DNA"/>
</dbReference>
<evidence type="ECO:0000256" key="7">
    <source>
        <dbReference type="ARBA" id="ARBA00025785"/>
    </source>
</evidence>
<dbReference type="SUPFAM" id="SSF53383">
    <property type="entry name" value="PLP-dependent transferases"/>
    <property type="match status" value="1"/>
</dbReference>
<evidence type="ECO:0000256" key="4">
    <source>
        <dbReference type="ARBA" id="ARBA00022679"/>
    </source>
</evidence>
<dbReference type="InterPro" id="IPR045088">
    <property type="entry name" value="ALAT1/2-like"/>
</dbReference>
<comment type="pathway">
    <text evidence="6">Amino-acid degradation; L-alanine degradation via transaminase pathway; pyruvate from L-alanine: step 1/1.</text>
</comment>
<evidence type="ECO:0000256" key="1">
    <source>
        <dbReference type="ARBA" id="ARBA00001933"/>
    </source>
</evidence>
<feature type="domain" description="Aminotransferase class I/classII large" evidence="10">
    <location>
        <begin position="112"/>
        <end position="493"/>
    </location>
</feature>
<dbReference type="Pfam" id="PF00155">
    <property type="entry name" value="Aminotran_1_2"/>
    <property type="match status" value="1"/>
</dbReference>
<dbReference type="FunFam" id="3.90.1150.10:FF:000010">
    <property type="entry name" value="Alanine aminotransferase 2"/>
    <property type="match status" value="1"/>
</dbReference>
<dbReference type="InterPro" id="IPR015422">
    <property type="entry name" value="PyrdxlP-dep_Trfase_small"/>
</dbReference>
<comment type="subunit">
    <text evidence="2">Homodimer.</text>
</comment>
<dbReference type="PANTHER" id="PTHR11751">
    <property type="entry name" value="ALANINE AMINOTRANSFERASE"/>
    <property type="match status" value="1"/>
</dbReference>
<reference evidence="11 12" key="1">
    <citation type="submission" date="2024-08" db="EMBL/GenBank/DDBJ databases">
        <title>Gnathostoma spinigerum genome.</title>
        <authorList>
            <person name="Gonzalez-Bertolin B."/>
            <person name="Monzon S."/>
            <person name="Zaballos A."/>
            <person name="Jimenez P."/>
            <person name="Dekumyoy P."/>
            <person name="Varona S."/>
            <person name="Cuesta I."/>
            <person name="Sumanam S."/>
            <person name="Adisakwattana P."/>
            <person name="Gasser R.B."/>
            <person name="Hernandez-Gonzalez A."/>
            <person name="Young N.D."/>
            <person name="Perteguer M.J."/>
        </authorList>
    </citation>
    <scope>NUCLEOTIDE SEQUENCE [LARGE SCALE GENOMIC DNA]</scope>
    <source>
        <strain evidence="11">AL3</strain>
        <tissue evidence="11">Liver</tissue>
    </source>
</reference>
<evidence type="ECO:0000256" key="5">
    <source>
        <dbReference type="ARBA" id="ARBA00022898"/>
    </source>
</evidence>
<comment type="catalytic activity">
    <reaction evidence="9">
        <text>L-alanine + 2-oxoglutarate = pyruvate + L-glutamate</text>
        <dbReference type="Rhea" id="RHEA:19453"/>
        <dbReference type="ChEBI" id="CHEBI:15361"/>
        <dbReference type="ChEBI" id="CHEBI:16810"/>
        <dbReference type="ChEBI" id="CHEBI:29985"/>
        <dbReference type="ChEBI" id="CHEBI:57972"/>
        <dbReference type="EC" id="2.6.1.2"/>
    </reaction>
</comment>
<dbReference type="CDD" id="cd00609">
    <property type="entry name" value="AAT_like"/>
    <property type="match status" value="1"/>
</dbReference>
<evidence type="ECO:0000256" key="9">
    <source>
        <dbReference type="ARBA" id="ARBA00047412"/>
    </source>
</evidence>
<organism evidence="11 12">
    <name type="scientific">Gnathostoma spinigerum</name>
    <dbReference type="NCBI Taxonomy" id="75299"/>
    <lineage>
        <taxon>Eukaryota</taxon>
        <taxon>Metazoa</taxon>
        <taxon>Ecdysozoa</taxon>
        <taxon>Nematoda</taxon>
        <taxon>Chromadorea</taxon>
        <taxon>Rhabditida</taxon>
        <taxon>Spirurina</taxon>
        <taxon>Gnathostomatomorpha</taxon>
        <taxon>Gnathostomatoidea</taxon>
        <taxon>Gnathostomatidae</taxon>
        <taxon>Gnathostoma</taxon>
    </lineage>
</organism>
<sequence>MKTITPTNILRVFRGAERYLSTTSSVFAAKRVLNIENMNPNVKTMEFAVRGPIVIRGGQLAKDLEKGAKKPFTSIVKANIGDAHDMGQKPITFIRQVVACTAYPELMKSSEIPEDVKEHAKLILHDCGGHSVGSYGPSPGIECIRKHCADYISQRDGIPANSDDIYITAGATEGIRNILKLFVNEKARKPVGVMIPIPQYPLYSATLDEFGLGQVRYYLDEDKNWALNTEELERAYHESKNKYDTKVICVINPGNPAGQVLTRQNIEEVIRFAHKHDLFIMADEVYQNNIYAKNSKFFSFRKVMKELGGEYAEQELASFYSVSKGYMGECGLRSGYTEILNMDPEVVAMFNKMISSKLCSSILGQAALDAAVYPPKQGGASYDLWFKEMTKILNSLKERAKLVQEAYGSLEGIECSEIQGALYAYPRLHLPHKAFAAAKSKGVQPDFFYAMEMLEATGICTVPGSGFGQKEGTQHFRTTILPQTDLMKEMLDRFKPFHSEFMKKYK</sequence>
<dbReference type="InterPro" id="IPR015421">
    <property type="entry name" value="PyrdxlP-dep_Trfase_major"/>
</dbReference>
<comment type="cofactor">
    <cofactor evidence="1">
        <name>pyridoxal 5'-phosphate</name>
        <dbReference type="ChEBI" id="CHEBI:597326"/>
    </cofactor>
</comment>
<dbReference type="PANTHER" id="PTHR11751:SF29">
    <property type="entry name" value="ALANINE TRANSAMINASE"/>
    <property type="match status" value="1"/>
</dbReference>
<accession>A0ABD6E5B6</accession>
<gene>
    <name evidence="11" type="ORF">AB6A40_001001</name>
</gene>
<dbReference type="InterPro" id="IPR015424">
    <property type="entry name" value="PyrdxlP-dep_Trfase"/>
</dbReference>
<evidence type="ECO:0000313" key="11">
    <source>
        <dbReference type="EMBL" id="MFH4974292.1"/>
    </source>
</evidence>
<dbReference type="Gene3D" id="3.90.1150.10">
    <property type="entry name" value="Aspartate Aminotransferase, domain 1"/>
    <property type="match status" value="1"/>
</dbReference>
<dbReference type="FunFam" id="3.40.640.10:FF:000012">
    <property type="entry name" value="alanine aminotransferase 2"/>
    <property type="match status" value="1"/>
</dbReference>
<dbReference type="EC" id="2.6.1.2" evidence="8"/>
<comment type="caution">
    <text evidence="11">The sequence shown here is derived from an EMBL/GenBank/DDBJ whole genome shotgun (WGS) entry which is preliminary data.</text>
</comment>